<keyword evidence="3" id="KW-1185">Reference proteome</keyword>
<reference evidence="2 3" key="1">
    <citation type="submission" date="2017-10" db="EMBL/GenBank/DDBJ databases">
        <title>Comparative genomics in systemic dimorphic fungi from Ajellomycetaceae.</title>
        <authorList>
            <person name="Munoz J.F."/>
            <person name="Mcewen J.G."/>
            <person name="Clay O.K."/>
            <person name="Cuomo C.A."/>
        </authorList>
    </citation>
    <scope>NUCLEOTIDE SEQUENCE [LARGE SCALE GENOMIC DNA]</scope>
    <source>
        <strain evidence="2 3">UAMH5409</strain>
    </source>
</reference>
<accession>A0A2B7XPD5</accession>
<name>A0A2B7XPD5_9EURO</name>
<evidence type="ECO:0000313" key="2">
    <source>
        <dbReference type="EMBL" id="PGH10849.1"/>
    </source>
</evidence>
<evidence type="ECO:0000313" key="3">
    <source>
        <dbReference type="Proteomes" id="UP000223968"/>
    </source>
</evidence>
<protein>
    <submittedName>
        <fullName evidence="2">Uncharacterized protein</fullName>
    </submittedName>
</protein>
<feature type="region of interest" description="Disordered" evidence="1">
    <location>
        <begin position="32"/>
        <end position="105"/>
    </location>
</feature>
<dbReference type="AlphaFoldDB" id="A0A2B7XPD5"/>
<dbReference type="OrthoDB" id="2157103at2759"/>
<dbReference type="EMBL" id="PDNB01000081">
    <property type="protein sequence ID" value="PGH10849.1"/>
    <property type="molecule type" value="Genomic_DNA"/>
</dbReference>
<comment type="caution">
    <text evidence="2">The sequence shown here is derived from an EMBL/GenBank/DDBJ whole genome shotgun (WGS) entry which is preliminary data.</text>
</comment>
<feature type="compositionally biased region" description="Basic and acidic residues" evidence="1">
    <location>
        <begin position="81"/>
        <end position="92"/>
    </location>
</feature>
<sequence length="121" mass="13737">MQTVCSRVCRPSRVAASSQICKVNYRMGRQFLRGHKSSTQDAEQRKRNTAQEPALKPDSRHNPEKGQSAKSTAKTMAQMDQELRERLEERSGEGGVSALELEDGKPVAMKRPVRNNMFRYI</sequence>
<feature type="compositionally biased region" description="Basic and acidic residues" evidence="1">
    <location>
        <begin position="55"/>
        <end position="64"/>
    </location>
</feature>
<gene>
    <name evidence="2" type="ORF">AJ79_05209</name>
</gene>
<proteinExistence type="predicted"/>
<dbReference type="Proteomes" id="UP000223968">
    <property type="component" value="Unassembled WGS sequence"/>
</dbReference>
<organism evidence="2 3">
    <name type="scientific">Helicocarpus griseus UAMH5409</name>
    <dbReference type="NCBI Taxonomy" id="1447875"/>
    <lineage>
        <taxon>Eukaryota</taxon>
        <taxon>Fungi</taxon>
        <taxon>Dikarya</taxon>
        <taxon>Ascomycota</taxon>
        <taxon>Pezizomycotina</taxon>
        <taxon>Eurotiomycetes</taxon>
        <taxon>Eurotiomycetidae</taxon>
        <taxon>Onygenales</taxon>
        <taxon>Ajellomycetaceae</taxon>
        <taxon>Helicocarpus</taxon>
    </lineage>
</organism>
<evidence type="ECO:0000256" key="1">
    <source>
        <dbReference type="SAM" id="MobiDB-lite"/>
    </source>
</evidence>